<keyword evidence="2" id="KW-1185">Reference proteome</keyword>
<organism evidence="1 2">
    <name type="scientific">Aureispira anguillae</name>
    <dbReference type="NCBI Taxonomy" id="2864201"/>
    <lineage>
        <taxon>Bacteria</taxon>
        <taxon>Pseudomonadati</taxon>
        <taxon>Bacteroidota</taxon>
        <taxon>Saprospiria</taxon>
        <taxon>Saprospirales</taxon>
        <taxon>Saprospiraceae</taxon>
        <taxon>Aureispira</taxon>
    </lineage>
</organism>
<dbReference type="Proteomes" id="UP001060919">
    <property type="component" value="Chromosome"/>
</dbReference>
<reference evidence="1" key="1">
    <citation type="submission" date="2022-09" db="EMBL/GenBank/DDBJ databases">
        <title>Aureispira anguillicida sp. nov., isolated from Leptocephalus of Japanese eel Anguilla japonica.</title>
        <authorList>
            <person name="Yuasa K."/>
            <person name="Mekata T."/>
            <person name="Ikunari K."/>
        </authorList>
    </citation>
    <scope>NUCLEOTIDE SEQUENCE</scope>
    <source>
        <strain evidence="1">EL160426</strain>
    </source>
</reference>
<evidence type="ECO:0000313" key="1">
    <source>
        <dbReference type="EMBL" id="BDS10089.1"/>
    </source>
</evidence>
<protein>
    <recommendedName>
        <fullName evidence="3">Lipoprotein</fullName>
    </recommendedName>
</protein>
<dbReference type="EMBL" id="AP026867">
    <property type="protein sequence ID" value="BDS10089.1"/>
    <property type="molecule type" value="Genomic_DNA"/>
</dbReference>
<name>A0A916DNS8_9BACT</name>
<gene>
    <name evidence="1" type="ORF">AsAng_0007960</name>
</gene>
<proteinExistence type="predicted"/>
<evidence type="ECO:0008006" key="3">
    <source>
        <dbReference type="Google" id="ProtNLM"/>
    </source>
</evidence>
<dbReference type="PROSITE" id="PS51257">
    <property type="entry name" value="PROKAR_LIPOPROTEIN"/>
    <property type="match status" value="1"/>
</dbReference>
<sequence length="244" mass="28102">MRNLLLITTLIILTASCRQTGYLKYKGKTDEIIATNKIKKFMKDNESPSIVLRVPKSEQNATQEDPNAYIYNSIEKELVLAGFDVKDRGLFNEVVSKSEETNYKELKKLTETDLILELVQMKFNIKHKTNKFYTKRGKEKIASRDASITKTGAVIEFKLIILEKNDYGGSYSFYYTPCNGSEEHKADCKCKIAHKGSKIYPEIDLCKTRKKKKKEAFEIIDKDLLEEFVRKGVKQMVEETKAKV</sequence>
<accession>A0A916DNS8</accession>
<dbReference type="RefSeq" id="WP_264791426.1">
    <property type="nucleotide sequence ID" value="NZ_AP026867.1"/>
</dbReference>
<evidence type="ECO:0000313" key="2">
    <source>
        <dbReference type="Proteomes" id="UP001060919"/>
    </source>
</evidence>
<dbReference type="KEGG" id="aup:AsAng_0007960"/>
<dbReference type="AlphaFoldDB" id="A0A916DNS8"/>